<keyword evidence="2" id="KW-1185">Reference proteome</keyword>
<comment type="caution">
    <text evidence="1">The sequence shown here is derived from an EMBL/GenBank/DDBJ whole genome shotgun (WGS) entry which is preliminary data.</text>
</comment>
<proteinExistence type="predicted"/>
<dbReference type="EMBL" id="JAMKPW020000016">
    <property type="protein sequence ID" value="KAK8210176.1"/>
    <property type="molecule type" value="Genomic_DNA"/>
</dbReference>
<accession>A0ACC3SDZ1</accession>
<protein>
    <submittedName>
        <fullName evidence="1">Uncharacterized protein</fullName>
    </submittedName>
</protein>
<dbReference type="Proteomes" id="UP001320706">
    <property type="component" value="Unassembled WGS sequence"/>
</dbReference>
<evidence type="ECO:0000313" key="2">
    <source>
        <dbReference type="Proteomes" id="UP001320706"/>
    </source>
</evidence>
<name>A0ACC3SDZ1_9PEZI</name>
<sequence length="366" mass="40227">MRTHTRASALGALLVAANGANAFRPGTNGSPWDLKNFSSLVVFGDSYTDDSRLGYFINNNGSAPPTGWVDPVNYAAADGGRPWPEYVKQYTGADLYNYAVSGAVCSNEITPRPFAAIDAPFPDIAGYELPAYLNDSHYYENGTKFMNDDPDTTVYAIWIGTNDLGNGAFITDSQVAGTTIESYLDCVYDQLARVYANGGRYFVIMNIAPLNLNPQYGLPGKGGLAATQYWPDKNETAGGNVTEISYIMLEQLTLVNAVYQYRTPFAVEINRRYPGSHFAVYDVHGLMTDIYNHPASYLNGTAPLNVTGYIHHCNLTGADCTTITNSPDSFMWYDELHPSEQTERVVAKNFVNVVKGISKWATYWSS</sequence>
<evidence type="ECO:0000313" key="1">
    <source>
        <dbReference type="EMBL" id="KAK8210176.1"/>
    </source>
</evidence>
<reference evidence="1" key="1">
    <citation type="submission" date="2024-02" db="EMBL/GenBank/DDBJ databases">
        <title>Metagenome Assembled Genome of Zalaria obscura JY119.</title>
        <authorList>
            <person name="Vighnesh L."/>
            <person name="Jagadeeshwari U."/>
            <person name="Venkata Ramana C."/>
            <person name="Sasikala C."/>
        </authorList>
    </citation>
    <scope>NUCLEOTIDE SEQUENCE</scope>
    <source>
        <strain evidence="1">JY119</strain>
    </source>
</reference>
<organism evidence="1 2">
    <name type="scientific">Zalaria obscura</name>
    <dbReference type="NCBI Taxonomy" id="2024903"/>
    <lineage>
        <taxon>Eukaryota</taxon>
        <taxon>Fungi</taxon>
        <taxon>Dikarya</taxon>
        <taxon>Ascomycota</taxon>
        <taxon>Pezizomycotina</taxon>
        <taxon>Dothideomycetes</taxon>
        <taxon>Dothideomycetidae</taxon>
        <taxon>Dothideales</taxon>
        <taxon>Zalariaceae</taxon>
        <taxon>Zalaria</taxon>
    </lineage>
</organism>
<gene>
    <name evidence="1" type="ORF">M8818_003664</name>
</gene>